<evidence type="ECO:0000259" key="3">
    <source>
        <dbReference type="PROSITE" id="PS50213"/>
    </source>
</evidence>
<dbReference type="OrthoDB" id="14252at2759"/>
<accession>A0A9P6DL85</accession>
<dbReference type="EMBL" id="MU129143">
    <property type="protein sequence ID" value="KAF9505642.1"/>
    <property type="molecule type" value="Genomic_DNA"/>
</dbReference>
<dbReference type="PANTHER" id="PTHR10900">
    <property type="entry name" value="PERIOSTIN-RELATED"/>
    <property type="match status" value="1"/>
</dbReference>
<dbReference type="Proteomes" id="UP000886523">
    <property type="component" value="Unassembled WGS sequence"/>
</dbReference>
<dbReference type="InterPro" id="IPR000782">
    <property type="entry name" value="FAS1_domain"/>
</dbReference>
<feature type="domain" description="FAS1" evidence="3">
    <location>
        <begin position="28"/>
        <end position="206"/>
    </location>
</feature>
<dbReference type="Pfam" id="PF02469">
    <property type="entry name" value="Fasciclin"/>
    <property type="match status" value="4"/>
</dbReference>
<name>A0A9P6DL85_9AGAM</name>
<keyword evidence="5" id="KW-1185">Reference proteome</keyword>
<dbReference type="GO" id="GO:0016236">
    <property type="term" value="P:macroautophagy"/>
    <property type="evidence" value="ECO:0007669"/>
    <property type="project" value="TreeGrafter"/>
</dbReference>
<keyword evidence="1" id="KW-0812">Transmembrane</keyword>
<feature type="transmembrane region" description="Helical" evidence="1">
    <location>
        <begin position="846"/>
        <end position="865"/>
    </location>
</feature>
<feature type="signal peptide" evidence="2">
    <location>
        <begin position="1"/>
        <end position="19"/>
    </location>
</feature>
<organism evidence="4 5">
    <name type="scientific">Hydnum rufescens UP504</name>
    <dbReference type="NCBI Taxonomy" id="1448309"/>
    <lineage>
        <taxon>Eukaryota</taxon>
        <taxon>Fungi</taxon>
        <taxon>Dikarya</taxon>
        <taxon>Basidiomycota</taxon>
        <taxon>Agaricomycotina</taxon>
        <taxon>Agaricomycetes</taxon>
        <taxon>Cantharellales</taxon>
        <taxon>Hydnaceae</taxon>
        <taxon>Hydnum</taxon>
    </lineage>
</organism>
<sequence>MRLLRYASLFPIILVASFEQEPVIIPERVNIVDRLGQDPDFSLLLRLLQRGRLIPTLNRLEDATFFAPTNDAIEQSIRFGGSLSREWVYSEEYWDKPPDNIRHQLRQHLFYHLINYTIPLLPPKFPIQRPLILETLHYPGLPAEEPPPWVPVPGGLLNSAPQRLRVSSYDSFAWVGVDSSGRGGVQVIKEPITASNGVIIPVNGVQAHPLLSEFASILTAEMIETLSTAPHITLFFPIDSAWSTLDSIERQYLHSGYAERDVGRLVAMHSSGSGVNSSGDVGWSDSWNHGSVFTTVEGNQLRISYSVDGSVQVDRSTVIQEDIYASNGVLHVVSSLLTKPETFQINAEKYLLALNATSFVSLLRTANLSHYVDDEHDGQSWTLLAPRDDVIGGSNMNDVVRDLGRVLQYHIIPGKLLPAQLSDGMLLGTELREEGLNGHRQRLHVSVATKDGTVQGDSNGAVGFGDAQVISEPVESANFVIYLISQLLDPPGSAIEKIQSSSRRSTFLAAVFASSMQSTLKTEPSITILVPSNQGFEDLGLITSYLLLPDVDTREALRSVLKHHLVTSVIYKSDIGPGAARVYDTLDGSSVSITDNVVTSSGSWNQTSRLVPLNTLTENGVIHELRGVLLPEKLRITIGDLALAADGNTMITLVKRAGLSGLLNGTLTMKDVEDLDDWKRTHRRYRLSASSSPSSTLPTSIGWTLLCPTEDAFKHVNLTRLLDDQGALRALVLQHIIPTSAARPDLAALYPLSFQDEATYTTLLSPSSLHGDIIFRKTTKTPEGGGKPESIILLGIRGARGTPGETDFARLLNYGRTTTIDLAGMRSGVLQIDRVLEPWVPDWWNAWGRAVTGGLFGGVGIIMFWRIVYFFWRRSGDEATYEPLDGGNDDDEDR</sequence>
<evidence type="ECO:0000256" key="2">
    <source>
        <dbReference type="SAM" id="SignalP"/>
    </source>
</evidence>
<feature type="domain" description="FAS1" evidence="3">
    <location>
        <begin position="491"/>
        <end position="629"/>
    </location>
</feature>
<keyword evidence="1" id="KW-0472">Membrane</keyword>
<evidence type="ECO:0000313" key="5">
    <source>
        <dbReference type="Proteomes" id="UP000886523"/>
    </source>
</evidence>
<dbReference type="PANTHER" id="PTHR10900:SF77">
    <property type="entry name" value="FI19380P1"/>
    <property type="match status" value="1"/>
</dbReference>
<dbReference type="GO" id="GO:0005615">
    <property type="term" value="C:extracellular space"/>
    <property type="evidence" value="ECO:0007669"/>
    <property type="project" value="TreeGrafter"/>
</dbReference>
<reference evidence="4" key="1">
    <citation type="journal article" date="2020" name="Nat. Commun.">
        <title>Large-scale genome sequencing of mycorrhizal fungi provides insights into the early evolution of symbiotic traits.</title>
        <authorList>
            <person name="Miyauchi S."/>
            <person name="Kiss E."/>
            <person name="Kuo A."/>
            <person name="Drula E."/>
            <person name="Kohler A."/>
            <person name="Sanchez-Garcia M."/>
            <person name="Morin E."/>
            <person name="Andreopoulos B."/>
            <person name="Barry K.W."/>
            <person name="Bonito G."/>
            <person name="Buee M."/>
            <person name="Carver A."/>
            <person name="Chen C."/>
            <person name="Cichocki N."/>
            <person name="Clum A."/>
            <person name="Culley D."/>
            <person name="Crous P.W."/>
            <person name="Fauchery L."/>
            <person name="Girlanda M."/>
            <person name="Hayes R.D."/>
            <person name="Keri Z."/>
            <person name="LaButti K."/>
            <person name="Lipzen A."/>
            <person name="Lombard V."/>
            <person name="Magnuson J."/>
            <person name="Maillard F."/>
            <person name="Murat C."/>
            <person name="Nolan M."/>
            <person name="Ohm R.A."/>
            <person name="Pangilinan J."/>
            <person name="Pereira M.F."/>
            <person name="Perotto S."/>
            <person name="Peter M."/>
            <person name="Pfister S."/>
            <person name="Riley R."/>
            <person name="Sitrit Y."/>
            <person name="Stielow J.B."/>
            <person name="Szollosi G."/>
            <person name="Zifcakova L."/>
            <person name="Stursova M."/>
            <person name="Spatafora J.W."/>
            <person name="Tedersoo L."/>
            <person name="Vaario L.M."/>
            <person name="Yamada A."/>
            <person name="Yan M."/>
            <person name="Wang P."/>
            <person name="Xu J."/>
            <person name="Bruns T."/>
            <person name="Baldrian P."/>
            <person name="Vilgalys R."/>
            <person name="Dunand C."/>
            <person name="Henrissat B."/>
            <person name="Grigoriev I.V."/>
            <person name="Hibbett D."/>
            <person name="Nagy L.G."/>
            <person name="Martin F.M."/>
        </authorList>
    </citation>
    <scope>NUCLEOTIDE SEQUENCE</scope>
    <source>
        <strain evidence="4">UP504</strain>
    </source>
</reference>
<keyword evidence="2" id="KW-0732">Signal</keyword>
<keyword evidence="1" id="KW-1133">Transmembrane helix</keyword>
<proteinExistence type="predicted"/>
<dbReference type="Gene3D" id="2.30.180.10">
    <property type="entry name" value="FAS1 domain"/>
    <property type="match status" value="5"/>
</dbReference>
<protein>
    <recommendedName>
        <fullName evidence="3">FAS1 domain-containing protein</fullName>
    </recommendedName>
</protein>
<dbReference type="PROSITE" id="PS50213">
    <property type="entry name" value="FAS1"/>
    <property type="match status" value="4"/>
</dbReference>
<evidence type="ECO:0000313" key="4">
    <source>
        <dbReference type="EMBL" id="KAF9505642.1"/>
    </source>
</evidence>
<dbReference type="SMART" id="SM00554">
    <property type="entry name" value="FAS1"/>
    <property type="match status" value="4"/>
</dbReference>
<dbReference type="InterPro" id="IPR036378">
    <property type="entry name" value="FAS1_dom_sf"/>
</dbReference>
<dbReference type="AlphaFoldDB" id="A0A9P6DL85"/>
<dbReference type="SUPFAM" id="SSF82153">
    <property type="entry name" value="FAS1 domain"/>
    <property type="match status" value="5"/>
</dbReference>
<dbReference type="InterPro" id="IPR050904">
    <property type="entry name" value="Adhesion/Biosynth-related"/>
</dbReference>
<evidence type="ECO:0000256" key="1">
    <source>
        <dbReference type="SAM" id="Phobius"/>
    </source>
</evidence>
<feature type="chain" id="PRO_5040343132" description="FAS1 domain-containing protein" evidence="2">
    <location>
        <begin position="20"/>
        <end position="894"/>
    </location>
</feature>
<comment type="caution">
    <text evidence="4">The sequence shown here is derived from an EMBL/GenBank/DDBJ whole genome shotgun (WGS) entry which is preliminary data.</text>
</comment>
<dbReference type="GO" id="GO:0000329">
    <property type="term" value="C:fungal-type vacuole membrane"/>
    <property type="evidence" value="ECO:0007669"/>
    <property type="project" value="TreeGrafter"/>
</dbReference>
<gene>
    <name evidence="4" type="ORF">BS47DRAFT_1378265</name>
</gene>
<feature type="domain" description="FAS1" evidence="3">
    <location>
        <begin position="198"/>
        <end position="337"/>
    </location>
</feature>
<feature type="domain" description="FAS1" evidence="3">
    <location>
        <begin position="343"/>
        <end position="488"/>
    </location>
</feature>